<accession>A0A9D4MAH8</accession>
<feature type="region of interest" description="Disordered" evidence="1">
    <location>
        <begin position="27"/>
        <end position="65"/>
    </location>
</feature>
<organism evidence="2 3">
    <name type="scientific">Dreissena polymorpha</name>
    <name type="common">Zebra mussel</name>
    <name type="synonym">Mytilus polymorpha</name>
    <dbReference type="NCBI Taxonomy" id="45954"/>
    <lineage>
        <taxon>Eukaryota</taxon>
        <taxon>Metazoa</taxon>
        <taxon>Spiralia</taxon>
        <taxon>Lophotrochozoa</taxon>
        <taxon>Mollusca</taxon>
        <taxon>Bivalvia</taxon>
        <taxon>Autobranchia</taxon>
        <taxon>Heteroconchia</taxon>
        <taxon>Euheterodonta</taxon>
        <taxon>Imparidentia</taxon>
        <taxon>Neoheterodontei</taxon>
        <taxon>Myida</taxon>
        <taxon>Dreissenoidea</taxon>
        <taxon>Dreissenidae</taxon>
        <taxon>Dreissena</taxon>
    </lineage>
</organism>
<evidence type="ECO:0000256" key="1">
    <source>
        <dbReference type="SAM" id="MobiDB-lite"/>
    </source>
</evidence>
<dbReference type="Proteomes" id="UP000828390">
    <property type="component" value="Unassembled WGS sequence"/>
</dbReference>
<dbReference type="AlphaFoldDB" id="A0A9D4MAH8"/>
<protein>
    <submittedName>
        <fullName evidence="2">Uncharacterized protein</fullName>
    </submittedName>
</protein>
<evidence type="ECO:0000313" key="3">
    <source>
        <dbReference type="Proteomes" id="UP000828390"/>
    </source>
</evidence>
<sequence length="65" mass="6988">MAIPGVRGRGRPKKSWFDCVKDDLHTCGMGDTDPQNRGALESGVRRSSRLLPTEATGTNSAADDK</sequence>
<reference evidence="2" key="1">
    <citation type="journal article" date="2019" name="bioRxiv">
        <title>The Genome of the Zebra Mussel, Dreissena polymorpha: A Resource for Invasive Species Research.</title>
        <authorList>
            <person name="McCartney M.A."/>
            <person name="Auch B."/>
            <person name="Kono T."/>
            <person name="Mallez S."/>
            <person name="Zhang Y."/>
            <person name="Obille A."/>
            <person name="Becker A."/>
            <person name="Abrahante J.E."/>
            <person name="Garbe J."/>
            <person name="Badalamenti J.P."/>
            <person name="Herman A."/>
            <person name="Mangelson H."/>
            <person name="Liachko I."/>
            <person name="Sullivan S."/>
            <person name="Sone E.D."/>
            <person name="Koren S."/>
            <person name="Silverstein K.A.T."/>
            <person name="Beckman K.B."/>
            <person name="Gohl D.M."/>
        </authorList>
    </citation>
    <scope>NUCLEOTIDE SEQUENCE</scope>
    <source>
        <strain evidence="2">Duluth1</strain>
        <tissue evidence="2">Whole animal</tissue>
    </source>
</reference>
<reference evidence="2" key="2">
    <citation type="submission" date="2020-11" db="EMBL/GenBank/DDBJ databases">
        <authorList>
            <person name="McCartney M.A."/>
            <person name="Auch B."/>
            <person name="Kono T."/>
            <person name="Mallez S."/>
            <person name="Becker A."/>
            <person name="Gohl D.M."/>
            <person name="Silverstein K.A.T."/>
            <person name="Koren S."/>
            <person name="Bechman K.B."/>
            <person name="Herman A."/>
            <person name="Abrahante J.E."/>
            <person name="Garbe J."/>
        </authorList>
    </citation>
    <scope>NUCLEOTIDE SEQUENCE</scope>
    <source>
        <strain evidence="2">Duluth1</strain>
        <tissue evidence="2">Whole animal</tissue>
    </source>
</reference>
<dbReference type="EMBL" id="JAIWYP010000002">
    <property type="protein sequence ID" value="KAH3873098.1"/>
    <property type="molecule type" value="Genomic_DNA"/>
</dbReference>
<proteinExistence type="predicted"/>
<evidence type="ECO:0000313" key="2">
    <source>
        <dbReference type="EMBL" id="KAH3873098.1"/>
    </source>
</evidence>
<feature type="compositionally biased region" description="Polar residues" evidence="1">
    <location>
        <begin position="55"/>
        <end position="65"/>
    </location>
</feature>
<name>A0A9D4MAH8_DREPO</name>
<keyword evidence="3" id="KW-1185">Reference proteome</keyword>
<comment type="caution">
    <text evidence="2">The sequence shown here is derived from an EMBL/GenBank/DDBJ whole genome shotgun (WGS) entry which is preliminary data.</text>
</comment>
<gene>
    <name evidence="2" type="ORF">DPMN_036324</name>
</gene>